<dbReference type="SUPFAM" id="SSF49503">
    <property type="entry name" value="Cupredoxins"/>
    <property type="match status" value="1"/>
</dbReference>
<feature type="signal peptide" evidence="2">
    <location>
        <begin position="1"/>
        <end position="17"/>
    </location>
</feature>
<keyword evidence="2" id="KW-0732">Signal</keyword>
<feature type="compositionally biased region" description="Low complexity" evidence="1">
    <location>
        <begin position="26"/>
        <end position="43"/>
    </location>
</feature>
<dbReference type="GeneID" id="36594388"/>
<evidence type="ECO:0000256" key="1">
    <source>
        <dbReference type="SAM" id="MobiDB-lite"/>
    </source>
</evidence>
<dbReference type="InterPro" id="IPR008972">
    <property type="entry name" value="Cupredoxin"/>
</dbReference>
<dbReference type="OrthoDB" id="5415867at2759"/>
<dbReference type="PANTHER" id="PTHR34883:SF20">
    <property type="entry name" value="PHYTOCYANIN DOMAIN-CONTAINING PROTEIN"/>
    <property type="match status" value="1"/>
</dbReference>
<dbReference type="STRING" id="1095630.A0A2J6TUI4"/>
<evidence type="ECO:0000256" key="2">
    <source>
        <dbReference type="SAM" id="SignalP"/>
    </source>
</evidence>
<evidence type="ECO:0000313" key="4">
    <source>
        <dbReference type="Proteomes" id="UP000235371"/>
    </source>
</evidence>
<keyword evidence="4" id="KW-1185">Reference proteome</keyword>
<organism evidence="3 4">
    <name type="scientific">Hyaloscypha bicolor E</name>
    <dbReference type="NCBI Taxonomy" id="1095630"/>
    <lineage>
        <taxon>Eukaryota</taxon>
        <taxon>Fungi</taxon>
        <taxon>Dikarya</taxon>
        <taxon>Ascomycota</taxon>
        <taxon>Pezizomycotina</taxon>
        <taxon>Leotiomycetes</taxon>
        <taxon>Helotiales</taxon>
        <taxon>Hyaloscyphaceae</taxon>
        <taxon>Hyaloscypha</taxon>
        <taxon>Hyaloscypha bicolor</taxon>
    </lineage>
</organism>
<dbReference type="AlphaFoldDB" id="A0A2J6TUI4"/>
<dbReference type="PANTHER" id="PTHR34883">
    <property type="entry name" value="SERINE-RICH PROTEIN, PUTATIVE-RELATED-RELATED"/>
    <property type="match status" value="1"/>
</dbReference>
<dbReference type="Gene3D" id="2.60.40.420">
    <property type="entry name" value="Cupredoxins - blue copper proteins"/>
    <property type="match status" value="1"/>
</dbReference>
<reference evidence="3 4" key="1">
    <citation type="submission" date="2016-04" db="EMBL/GenBank/DDBJ databases">
        <title>A degradative enzymes factory behind the ericoid mycorrhizal symbiosis.</title>
        <authorList>
            <consortium name="DOE Joint Genome Institute"/>
            <person name="Martino E."/>
            <person name="Morin E."/>
            <person name="Grelet G."/>
            <person name="Kuo A."/>
            <person name="Kohler A."/>
            <person name="Daghino S."/>
            <person name="Barry K."/>
            <person name="Choi C."/>
            <person name="Cichocki N."/>
            <person name="Clum A."/>
            <person name="Copeland A."/>
            <person name="Hainaut M."/>
            <person name="Haridas S."/>
            <person name="Labutti K."/>
            <person name="Lindquist E."/>
            <person name="Lipzen A."/>
            <person name="Khouja H.-R."/>
            <person name="Murat C."/>
            <person name="Ohm R."/>
            <person name="Olson A."/>
            <person name="Spatafora J."/>
            <person name="Veneault-Fourrey C."/>
            <person name="Henrissat B."/>
            <person name="Grigoriev I."/>
            <person name="Martin F."/>
            <person name="Perotto S."/>
        </authorList>
    </citation>
    <scope>NUCLEOTIDE SEQUENCE [LARGE SCALE GENOMIC DNA]</scope>
    <source>
        <strain evidence="3 4">E</strain>
    </source>
</reference>
<sequence length="224" mass="22465">MHFSITFLLSVLPCIFAQYGNPPSSPTKSSGAAPSSTGTATPGVHTVEAGNGNLAYSPSSITAAVGETIEFHFFPPLHSVAQGDFATPCTPPANGTGFFSGDITTSSGENTNVFTIKINDTNPIWFYCVIPTHCQAGMSGVINPPADGSMTLAQYQLAAGKVASSVAPANVQGGVLGPVKAATTSSSTPSPSSKSAGVPTGGGVQWVMFALTGTVAIAVGGLLL</sequence>
<proteinExistence type="predicted"/>
<dbReference type="CDD" id="cd00920">
    <property type="entry name" value="Cupredoxin"/>
    <property type="match status" value="1"/>
</dbReference>
<name>A0A2J6TUI4_9HELO</name>
<dbReference type="InParanoid" id="A0A2J6TUI4"/>
<feature type="region of interest" description="Disordered" evidence="1">
    <location>
        <begin position="25"/>
        <end position="44"/>
    </location>
</feature>
<accession>A0A2J6TUI4</accession>
<dbReference type="InterPro" id="IPR052953">
    <property type="entry name" value="Ser-rich/MCO-related"/>
</dbReference>
<gene>
    <name evidence="3" type="ORF">K444DRAFT_658934</name>
</gene>
<evidence type="ECO:0000313" key="3">
    <source>
        <dbReference type="EMBL" id="PMD66657.1"/>
    </source>
</evidence>
<protein>
    <submittedName>
        <fullName evidence="3">Cupredoxin</fullName>
    </submittedName>
</protein>
<feature type="chain" id="PRO_5014412952" evidence="2">
    <location>
        <begin position="18"/>
        <end position="224"/>
    </location>
</feature>
<dbReference type="RefSeq" id="XP_024743561.1">
    <property type="nucleotide sequence ID" value="XM_024886311.1"/>
</dbReference>
<dbReference type="Proteomes" id="UP000235371">
    <property type="component" value="Unassembled WGS sequence"/>
</dbReference>
<dbReference type="EMBL" id="KZ613743">
    <property type="protein sequence ID" value="PMD66657.1"/>
    <property type="molecule type" value="Genomic_DNA"/>
</dbReference>